<evidence type="ECO:0000313" key="3">
    <source>
        <dbReference type="Proteomes" id="UP000472335"/>
    </source>
</evidence>
<keyword evidence="1" id="KW-1133">Transmembrane helix</keyword>
<proteinExistence type="predicted"/>
<dbReference type="AlphaFoldDB" id="A0A6G4UXL5"/>
<dbReference type="RefSeq" id="WP_165254438.1">
    <property type="nucleotide sequence ID" value="NZ_JAAKZY010000004.1"/>
</dbReference>
<dbReference type="Proteomes" id="UP000472335">
    <property type="component" value="Unassembled WGS sequence"/>
</dbReference>
<evidence type="ECO:0000313" key="2">
    <source>
        <dbReference type="EMBL" id="NGO06518.1"/>
    </source>
</evidence>
<evidence type="ECO:0000256" key="1">
    <source>
        <dbReference type="SAM" id="Phobius"/>
    </source>
</evidence>
<feature type="transmembrane region" description="Helical" evidence="1">
    <location>
        <begin position="16"/>
        <end position="34"/>
    </location>
</feature>
<dbReference type="EMBL" id="JAAKZY010000004">
    <property type="protein sequence ID" value="NGO06518.1"/>
    <property type="molecule type" value="Genomic_DNA"/>
</dbReference>
<protein>
    <submittedName>
        <fullName evidence="2">Uncharacterized protein</fullName>
    </submittedName>
</protein>
<organism evidence="2 3">
    <name type="scientific">Streptomyces scabichelini</name>
    <dbReference type="NCBI Taxonomy" id="2711217"/>
    <lineage>
        <taxon>Bacteria</taxon>
        <taxon>Bacillati</taxon>
        <taxon>Actinomycetota</taxon>
        <taxon>Actinomycetes</taxon>
        <taxon>Kitasatosporales</taxon>
        <taxon>Streptomycetaceae</taxon>
        <taxon>Streptomyces</taxon>
    </lineage>
</organism>
<keyword evidence="1" id="KW-0472">Membrane</keyword>
<comment type="caution">
    <text evidence="2">The sequence shown here is derived from an EMBL/GenBank/DDBJ whole genome shotgun (WGS) entry which is preliminary data.</text>
</comment>
<reference evidence="2 3" key="1">
    <citation type="submission" date="2020-02" db="EMBL/GenBank/DDBJ databases">
        <title>Whole-genome analyses of novel actinobacteria.</title>
        <authorList>
            <person name="Sahin N."/>
            <person name="Gencbay T."/>
        </authorList>
    </citation>
    <scope>NUCLEOTIDE SEQUENCE [LARGE SCALE GENOMIC DNA]</scope>
    <source>
        <strain evidence="2 3">HC44</strain>
    </source>
</reference>
<sequence length="188" mass="21401">MSQTASTAVARLPRSLVRYGLYGVLTSWLGLTVAKQFRKTPQFMIKIDPINTAVPVTTFFAPNPGKTDIHLLTREKLDDGSMTQWSEHPLISPRSLRHMLWHPGRRVEKLLPDAVAELAQVVLEEKRIEYIQLTIPYLSMLNFVTHQCRHPADARQVQFLIVESPGHAKGDDPRTLFASQFHELPVRI</sequence>
<accession>A0A6G4UXL5</accession>
<gene>
    <name evidence="2" type="ORF">G5C60_02225</name>
</gene>
<keyword evidence="3" id="KW-1185">Reference proteome</keyword>
<keyword evidence="1" id="KW-0812">Transmembrane</keyword>
<name>A0A6G4UXL5_9ACTN</name>